<organism evidence="2 3">
    <name type="scientific">Pleurodeles waltl</name>
    <name type="common">Iberian ribbed newt</name>
    <dbReference type="NCBI Taxonomy" id="8319"/>
    <lineage>
        <taxon>Eukaryota</taxon>
        <taxon>Metazoa</taxon>
        <taxon>Chordata</taxon>
        <taxon>Craniata</taxon>
        <taxon>Vertebrata</taxon>
        <taxon>Euteleostomi</taxon>
        <taxon>Amphibia</taxon>
        <taxon>Batrachia</taxon>
        <taxon>Caudata</taxon>
        <taxon>Salamandroidea</taxon>
        <taxon>Salamandridae</taxon>
        <taxon>Pleurodelinae</taxon>
        <taxon>Pleurodeles</taxon>
    </lineage>
</organism>
<feature type="compositionally biased region" description="Polar residues" evidence="1">
    <location>
        <begin position="52"/>
        <end position="70"/>
    </location>
</feature>
<gene>
    <name evidence="2" type="ORF">NDU88_008156</name>
</gene>
<reference evidence="2" key="1">
    <citation type="journal article" date="2022" name="bioRxiv">
        <title>Sequencing and chromosome-scale assembly of the giantPleurodeles waltlgenome.</title>
        <authorList>
            <person name="Brown T."/>
            <person name="Elewa A."/>
            <person name="Iarovenko S."/>
            <person name="Subramanian E."/>
            <person name="Araus A.J."/>
            <person name="Petzold A."/>
            <person name="Susuki M."/>
            <person name="Suzuki K.-i.T."/>
            <person name="Hayashi T."/>
            <person name="Toyoda A."/>
            <person name="Oliveira C."/>
            <person name="Osipova E."/>
            <person name="Leigh N.D."/>
            <person name="Simon A."/>
            <person name="Yun M.H."/>
        </authorList>
    </citation>
    <scope>NUCLEOTIDE SEQUENCE</scope>
    <source>
        <strain evidence="2">20211129_DDA</strain>
        <tissue evidence="2">Liver</tissue>
    </source>
</reference>
<feature type="region of interest" description="Disordered" evidence="1">
    <location>
        <begin position="182"/>
        <end position="213"/>
    </location>
</feature>
<keyword evidence="3" id="KW-1185">Reference proteome</keyword>
<protein>
    <submittedName>
        <fullName evidence="2">Uncharacterized protein</fullName>
    </submittedName>
</protein>
<evidence type="ECO:0000313" key="3">
    <source>
        <dbReference type="Proteomes" id="UP001066276"/>
    </source>
</evidence>
<proteinExistence type="predicted"/>
<dbReference type="AlphaFoldDB" id="A0AAV7NDE5"/>
<accession>A0AAV7NDE5</accession>
<name>A0AAV7NDE5_PLEWA</name>
<feature type="compositionally biased region" description="Basic and acidic residues" evidence="1">
    <location>
        <begin position="37"/>
        <end position="48"/>
    </location>
</feature>
<sequence length="236" mass="25940">MASNKVRYNTAEKLPNGREETRVEQILHKKQKGGRPIGKDAAVRDLDPSPRLTASSKVQYNSTAEQTNGTEADKHSTVAPWGRYKNIQKGCSAISVGCSKRPNVCLKPKLTKYHRNNRSPAPPNDVALCAAGRAVQSHLFTQSGTDVKNIAQEMYRVEGVFIRAARSNARLHQRSEALRCGPSAGRVRDKQSANAAPRRGCESTRPMTQQAAGSLILQSYKSKLEPGLKRESNKPH</sequence>
<comment type="caution">
    <text evidence="2">The sequence shown here is derived from an EMBL/GenBank/DDBJ whole genome shotgun (WGS) entry which is preliminary data.</text>
</comment>
<dbReference type="Proteomes" id="UP001066276">
    <property type="component" value="Chromosome 9"/>
</dbReference>
<evidence type="ECO:0000313" key="2">
    <source>
        <dbReference type="EMBL" id="KAJ1110810.1"/>
    </source>
</evidence>
<evidence type="ECO:0000256" key="1">
    <source>
        <dbReference type="SAM" id="MobiDB-lite"/>
    </source>
</evidence>
<feature type="region of interest" description="Disordered" evidence="1">
    <location>
        <begin position="1"/>
        <end position="76"/>
    </location>
</feature>
<dbReference type="EMBL" id="JANPWB010000013">
    <property type="protein sequence ID" value="KAJ1110810.1"/>
    <property type="molecule type" value="Genomic_DNA"/>
</dbReference>
<feature type="compositionally biased region" description="Basic and acidic residues" evidence="1">
    <location>
        <begin position="15"/>
        <end position="27"/>
    </location>
</feature>